<name>A0AAW0H676_MYOGA</name>
<keyword evidence="2" id="KW-1185">Reference proteome</keyword>
<proteinExistence type="predicted"/>
<sequence>MKVICDRDSSKSALGEWMTPLVHQQWRKCCRFLHIVFDAPHCSRTLVLVTLMEQFLRPRPQLPTGDFCCSLPDFCAFCQIALGRISSRLQRKVIQFPPGKMMLALELSLGGFICGGAFSMPLTYRGRTVDFANASSTNLDMSI</sequence>
<comment type="caution">
    <text evidence="1">The sequence shown here is derived from an EMBL/GenBank/DDBJ whole genome shotgun (WGS) entry which is preliminary data.</text>
</comment>
<accession>A0AAW0H676</accession>
<dbReference type="AlphaFoldDB" id="A0AAW0H676"/>
<gene>
    <name evidence="1" type="ORF">U0070_000943</name>
</gene>
<protein>
    <submittedName>
        <fullName evidence="1">Uncharacterized protein</fullName>
    </submittedName>
</protein>
<organism evidence="1 2">
    <name type="scientific">Myodes glareolus</name>
    <name type="common">Bank vole</name>
    <name type="synonym">Clethrionomys glareolus</name>
    <dbReference type="NCBI Taxonomy" id="447135"/>
    <lineage>
        <taxon>Eukaryota</taxon>
        <taxon>Metazoa</taxon>
        <taxon>Chordata</taxon>
        <taxon>Craniata</taxon>
        <taxon>Vertebrata</taxon>
        <taxon>Euteleostomi</taxon>
        <taxon>Mammalia</taxon>
        <taxon>Eutheria</taxon>
        <taxon>Euarchontoglires</taxon>
        <taxon>Glires</taxon>
        <taxon>Rodentia</taxon>
        <taxon>Myomorpha</taxon>
        <taxon>Muroidea</taxon>
        <taxon>Cricetidae</taxon>
        <taxon>Arvicolinae</taxon>
        <taxon>Myodes</taxon>
    </lineage>
</organism>
<evidence type="ECO:0000313" key="1">
    <source>
        <dbReference type="EMBL" id="KAK7798073.1"/>
    </source>
</evidence>
<evidence type="ECO:0000313" key="2">
    <source>
        <dbReference type="Proteomes" id="UP001488838"/>
    </source>
</evidence>
<reference evidence="1 2" key="1">
    <citation type="journal article" date="2023" name="bioRxiv">
        <title>Conserved and derived expression patterns and positive selection on dental genes reveal complex evolutionary context of ever-growing rodent molars.</title>
        <authorList>
            <person name="Calamari Z.T."/>
            <person name="Song A."/>
            <person name="Cohen E."/>
            <person name="Akter M."/>
            <person name="Roy R.D."/>
            <person name="Hallikas O."/>
            <person name="Christensen M.M."/>
            <person name="Li P."/>
            <person name="Marangoni P."/>
            <person name="Jernvall J."/>
            <person name="Klein O.D."/>
        </authorList>
    </citation>
    <scope>NUCLEOTIDE SEQUENCE [LARGE SCALE GENOMIC DNA]</scope>
    <source>
        <strain evidence="1">V071</strain>
    </source>
</reference>
<dbReference type="Proteomes" id="UP001488838">
    <property type="component" value="Unassembled WGS sequence"/>
</dbReference>
<dbReference type="EMBL" id="JBBHLL010000733">
    <property type="protein sequence ID" value="KAK7798073.1"/>
    <property type="molecule type" value="Genomic_DNA"/>
</dbReference>